<dbReference type="CDD" id="cd06260">
    <property type="entry name" value="DUF820-like"/>
    <property type="match status" value="1"/>
</dbReference>
<sequence length="189" mass="21745">MATVELQKMTPAEYLAFERASDLRHEFVNGEVREVTGARRPHNLVAGSIFAFLYSTNLEGTFEVYQNDMRVRIPGGSYYYPDVVVTPSPPELEDDYGDTVTNPLAAFEVTSPSTEAIDRSEKLANYQRMESLTDYLIVSQDEVRVDHYRRIDDRRWELTIYDSLDAMLSLSSIKCELPLKKVYERVDIK</sequence>
<dbReference type="Proteomes" id="UP000317318">
    <property type="component" value="Chromosome"/>
</dbReference>
<dbReference type="EMBL" id="CP036268">
    <property type="protein sequence ID" value="QDT38960.1"/>
    <property type="molecule type" value="Genomic_DNA"/>
</dbReference>
<proteinExistence type="predicted"/>
<evidence type="ECO:0000313" key="2">
    <source>
        <dbReference type="EMBL" id="QDT38960.1"/>
    </source>
</evidence>
<evidence type="ECO:0000259" key="1">
    <source>
        <dbReference type="Pfam" id="PF05685"/>
    </source>
</evidence>
<keyword evidence="3" id="KW-1185">Reference proteome</keyword>
<dbReference type="Pfam" id="PF05685">
    <property type="entry name" value="Uma2"/>
    <property type="match status" value="1"/>
</dbReference>
<accession>A0A517R540</accession>
<reference evidence="2 3" key="1">
    <citation type="submission" date="2019-02" db="EMBL/GenBank/DDBJ databases">
        <title>Deep-cultivation of Planctomycetes and their phenomic and genomic characterization uncovers novel biology.</title>
        <authorList>
            <person name="Wiegand S."/>
            <person name="Jogler M."/>
            <person name="Boedeker C."/>
            <person name="Pinto D."/>
            <person name="Vollmers J."/>
            <person name="Rivas-Marin E."/>
            <person name="Kohn T."/>
            <person name="Peeters S.H."/>
            <person name="Heuer A."/>
            <person name="Rast P."/>
            <person name="Oberbeckmann S."/>
            <person name="Bunk B."/>
            <person name="Jeske O."/>
            <person name="Meyerdierks A."/>
            <person name="Storesund J.E."/>
            <person name="Kallscheuer N."/>
            <person name="Luecker S."/>
            <person name="Lage O.M."/>
            <person name="Pohl T."/>
            <person name="Merkel B.J."/>
            <person name="Hornburger P."/>
            <person name="Mueller R.-W."/>
            <person name="Bruemmer F."/>
            <person name="Labrenz M."/>
            <person name="Spormann A.M."/>
            <person name="Op den Camp H."/>
            <person name="Overmann J."/>
            <person name="Amann R."/>
            <person name="Jetten M.S.M."/>
            <person name="Mascher T."/>
            <person name="Medema M.H."/>
            <person name="Devos D.P."/>
            <person name="Kaster A.-K."/>
            <person name="Ovreas L."/>
            <person name="Rohde M."/>
            <person name="Galperin M.Y."/>
            <person name="Jogler C."/>
        </authorList>
    </citation>
    <scope>NUCLEOTIDE SEQUENCE [LARGE SCALE GENOMIC DNA]</scope>
    <source>
        <strain evidence="2 3">Pan189</strain>
    </source>
</reference>
<gene>
    <name evidence="2" type="ORF">Pan189_33600</name>
</gene>
<dbReference type="RefSeq" id="WP_145365051.1">
    <property type="nucleotide sequence ID" value="NZ_CP036268.1"/>
</dbReference>
<dbReference type="OrthoDB" id="9808428at2"/>
<dbReference type="InterPro" id="IPR011335">
    <property type="entry name" value="Restrct_endonuc-II-like"/>
</dbReference>
<dbReference type="PANTHER" id="PTHR36558:SF1">
    <property type="entry name" value="RESTRICTION ENDONUCLEASE DOMAIN-CONTAINING PROTEIN-RELATED"/>
    <property type="match status" value="1"/>
</dbReference>
<organism evidence="2 3">
    <name type="scientific">Stratiformator vulcanicus</name>
    <dbReference type="NCBI Taxonomy" id="2527980"/>
    <lineage>
        <taxon>Bacteria</taxon>
        <taxon>Pseudomonadati</taxon>
        <taxon>Planctomycetota</taxon>
        <taxon>Planctomycetia</taxon>
        <taxon>Planctomycetales</taxon>
        <taxon>Planctomycetaceae</taxon>
        <taxon>Stratiformator</taxon>
    </lineage>
</organism>
<dbReference type="InterPro" id="IPR008538">
    <property type="entry name" value="Uma2"/>
</dbReference>
<feature type="domain" description="Putative restriction endonuclease" evidence="1">
    <location>
        <begin position="12"/>
        <end position="172"/>
    </location>
</feature>
<evidence type="ECO:0000313" key="3">
    <source>
        <dbReference type="Proteomes" id="UP000317318"/>
    </source>
</evidence>
<protein>
    <recommendedName>
        <fullName evidence="1">Putative restriction endonuclease domain-containing protein</fullName>
    </recommendedName>
</protein>
<dbReference type="SUPFAM" id="SSF52980">
    <property type="entry name" value="Restriction endonuclease-like"/>
    <property type="match status" value="1"/>
</dbReference>
<dbReference type="InterPro" id="IPR012296">
    <property type="entry name" value="Nuclease_put_TT1808"/>
</dbReference>
<dbReference type="Gene3D" id="3.90.1570.10">
    <property type="entry name" value="tt1808, chain A"/>
    <property type="match status" value="1"/>
</dbReference>
<dbReference type="KEGG" id="svp:Pan189_33600"/>
<name>A0A517R540_9PLAN</name>
<dbReference type="PANTHER" id="PTHR36558">
    <property type="entry name" value="GLR1098 PROTEIN"/>
    <property type="match status" value="1"/>
</dbReference>
<dbReference type="AlphaFoldDB" id="A0A517R540"/>